<dbReference type="InterPro" id="IPR000494">
    <property type="entry name" value="Rcpt_L-dom"/>
</dbReference>
<accession>A0A2G5TC35</accession>
<sequence length="217" mass="24407">MINPNNPNGEVYISISSDSDTFCISPLEMYNFLDIPTTVVDGIFAKGFCKNETICTSPSKNCTWILGNITVTTDSDLENMKSVEAVFGGITISGTNITDFSFLENLKYAASFRRSAILIENNQKLTNVTFPKLKRVNLDSSYALDFENNNPILTLNSSYCFGVRKSLGFEFYLPIFDNWTCEGLDINHDYIVQNQKKKSGYQTSIGAFFIILIMFFV</sequence>
<dbReference type="EMBL" id="PDUG01000005">
    <property type="protein sequence ID" value="PIC24733.1"/>
    <property type="molecule type" value="Genomic_DNA"/>
</dbReference>
<dbReference type="PANTHER" id="PTHR21662:SF3">
    <property type="entry name" value="RECEPTOR L-DOMAIN DOMAIN-CONTAINING PROTEIN"/>
    <property type="match status" value="1"/>
</dbReference>
<evidence type="ECO:0000313" key="4">
    <source>
        <dbReference type="Proteomes" id="UP000230233"/>
    </source>
</evidence>
<dbReference type="Pfam" id="PF01030">
    <property type="entry name" value="Recep_L_domain"/>
    <property type="match status" value="1"/>
</dbReference>
<evidence type="ECO:0000313" key="3">
    <source>
        <dbReference type="EMBL" id="PIC24733.1"/>
    </source>
</evidence>
<dbReference type="PANTHER" id="PTHR21662">
    <property type="entry name" value="RECEPTOR PROTEIN-TYROSINE KINASE"/>
    <property type="match status" value="1"/>
</dbReference>
<dbReference type="Gene3D" id="3.80.20.20">
    <property type="entry name" value="Receptor L-domain"/>
    <property type="match status" value="1"/>
</dbReference>
<evidence type="ECO:0000259" key="2">
    <source>
        <dbReference type="Pfam" id="PF01030"/>
    </source>
</evidence>
<protein>
    <recommendedName>
        <fullName evidence="2">Receptor L-domain domain-containing protein</fullName>
    </recommendedName>
</protein>
<dbReference type="InterPro" id="IPR053079">
    <property type="entry name" value="SPS2_domain"/>
</dbReference>
<keyword evidence="4" id="KW-1185">Reference proteome</keyword>
<feature type="transmembrane region" description="Helical" evidence="1">
    <location>
        <begin position="199"/>
        <end position="216"/>
    </location>
</feature>
<keyword evidence="1" id="KW-1133">Transmembrane helix</keyword>
<dbReference type="AlphaFoldDB" id="A0A2G5TC35"/>
<organism evidence="3 4">
    <name type="scientific">Caenorhabditis nigoni</name>
    <dbReference type="NCBI Taxonomy" id="1611254"/>
    <lineage>
        <taxon>Eukaryota</taxon>
        <taxon>Metazoa</taxon>
        <taxon>Ecdysozoa</taxon>
        <taxon>Nematoda</taxon>
        <taxon>Chromadorea</taxon>
        <taxon>Rhabditida</taxon>
        <taxon>Rhabditina</taxon>
        <taxon>Rhabditomorpha</taxon>
        <taxon>Rhabditoidea</taxon>
        <taxon>Rhabditidae</taxon>
        <taxon>Peloderinae</taxon>
        <taxon>Caenorhabditis</taxon>
    </lineage>
</organism>
<dbReference type="Proteomes" id="UP000230233">
    <property type="component" value="Chromosome V"/>
</dbReference>
<proteinExistence type="predicted"/>
<evidence type="ECO:0000256" key="1">
    <source>
        <dbReference type="SAM" id="Phobius"/>
    </source>
</evidence>
<keyword evidence="1" id="KW-0812">Transmembrane</keyword>
<dbReference type="SUPFAM" id="SSF52058">
    <property type="entry name" value="L domain-like"/>
    <property type="match status" value="1"/>
</dbReference>
<dbReference type="InterPro" id="IPR036941">
    <property type="entry name" value="Rcpt_L-dom_sf"/>
</dbReference>
<gene>
    <name evidence="3" type="primary">Cnig_chr_V.g17939</name>
    <name evidence="3" type="ORF">B9Z55_017939</name>
</gene>
<comment type="caution">
    <text evidence="3">The sequence shown here is derived from an EMBL/GenBank/DDBJ whole genome shotgun (WGS) entry which is preliminary data.</text>
</comment>
<reference evidence="4" key="1">
    <citation type="submission" date="2017-10" db="EMBL/GenBank/DDBJ databases">
        <title>Rapid genome shrinkage in a self-fertile nematode reveals novel sperm competition proteins.</title>
        <authorList>
            <person name="Yin D."/>
            <person name="Schwarz E.M."/>
            <person name="Thomas C.G."/>
            <person name="Felde R.L."/>
            <person name="Korf I.F."/>
            <person name="Cutter A.D."/>
            <person name="Schartner C.M."/>
            <person name="Ralston E.J."/>
            <person name="Meyer B.J."/>
            <person name="Haag E.S."/>
        </authorList>
    </citation>
    <scope>NUCLEOTIDE SEQUENCE [LARGE SCALE GENOMIC DNA]</scope>
    <source>
        <strain evidence="4">JU1422</strain>
    </source>
</reference>
<feature type="domain" description="Receptor L-domain" evidence="2">
    <location>
        <begin position="61"/>
        <end position="157"/>
    </location>
</feature>
<dbReference type="OrthoDB" id="5789728at2759"/>
<keyword evidence="1" id="KW-0472">Membrane</keyword>
<name>A0A2G5TC35_9PELO</name>